<sequence>MKLLSLFILIFFSLTFCFAKNEISLLSKANKLYEAGKKIQAKKIYEDIAKQGEAQAHFALAYKYVLTKKQTIYHFTQAAIKGHEKALAYALDYLLFRANSLELADPKKALEIYKEAKKNNPNLKLYDEKDKLKTLKLAAKSNNFDAKAFIKKYKIKDTNSSPYYIWELAQEASKNGRFGKANPKLVFDLVVRGGNVPAEYEAAVKDTYNNWQNGIAKFDLCKFITSGMGMGYCSYRTEKKRKLKRENEIKQLKNELSKTNQILLDDALKYANKFIEKKTILEEGHGGSGRASFVIESESEQKSKYFKLIKKVKKGFTIKLKYSLKYYDKELNTIYKKVLTKLKKSPIDYTMSYPITYNNIKTVQRIWIKYRDANIKLFLALSPSSKKEEWNAYLTKERINQLKQILTF</sequence>
<dbReference type="AlphaFoldDB" id="A0A2G1DGX4"/>
<reference evidence="3 6" key="2">
    <citation type="submission" date="2018-08" db="EMBL/GenBank/DDBJ databases">
        <title>Complete genome of the Arcobacter molluscorum type strain LMG 25693.</title>
        <authorList>
            <person name="Miller W.G."/>
            <person name="Yee E."/>
            <person name="Bono J.L."/>
        </authorList>
    </citation>
    <scope>NUCLEOTIDE SEQUENCE [LARGE SCALE GENOMIC DNA]</scope>
    <source>
        <strain evidence="3 6">CECT 7696</strain>
    </source>
</reference>
<gene>
    <name evidence="3" type="ORF">AMOL_1306</name>
    <name evidence="4" type="ORF">CPU12_09060</name>
</gene>
<dbReference type="EMBL" id="NXFY01000013">
    <property type="protein sequence ID" value="PHO17733.1"/>
    <property type="molecule type" value="Genomic_DNA"/>
</dbReference>
<evidence type="ECO:0000256" key="1">
    <source>
        <dbReference type="SAM" id="Coils"/>
    </source>
</evidence>
<evidence type="ECO:0000313" key="3">
    <source>
        <dbReference type="EMBL" id="AXX92282.1"/>
    </source>
</evidence>
<name>A0A2G1DGX4_9BACT</name>
<reference evidence="4 5" key="1">
    <citation type="submission" date="2017-09" db="EMBL/GenBank/DDBJ databases">
        <title>Arcobacter canalis sp. nov., a new species isolated from a water canal contaminated with urban sewage.</title>
        <authorList>
            <person name="Perez-Cataluna A."/>
            <person name="Salas-Masso N."/>
            <person name="Figueras M.J."/>
        </authorList>
    </citation>
    <scope>NUCLEOTIDE SEQUENCE [LARGE SCALE GENOMIC DNA]</scope>
    <source>
        <strain evidence="4 5">F98-3</strain>
    </source>
</reference>
<dbReference type="InterPro" id="IPR011990">
    <property type="entry name" value="TPR-like_helical_dom_sf"/>
</dbReference>
<feature type="coiled-coil region" evidence="1">
    <location>
        <begin position="235"/>
        <end position="262"/>
    </location>
</feature>
<organism evidence="4 5">
    <name type="scientific">Malaciobacter molluscorum LMG 25693</name>
    <dbReference type="NCBI Taxonomy" id="870501"/>
    <lineage>
        <taxon>Bacteria</taxon>
        <taxon>Pseudomonadati</taxon>
        <taxon>Campylobacterota</taxon>
        <taxon>Epsilonproteobacteria</taxon>
        <taxon>Campylobacterales</taxon>
        <taxon>Arcobacteraceae</taxon>
        <taxon>Malaciobacter</taxon>
    </lineage>
</organism>
<dbReference type="SUPFAM" id="SSF81901">
    <property type="entry name" value="HCP-like"/>
    <property type="match status" value="1"/>
</dbReference>
<dbReference type="Proteomes" id="UP000262712">
    <property type="component" value="Chromosome"/>
</dbReference>
<evidence type="ECO:0000313" key="6">
    <source>
        <dbReference type="Proteomes" id="UP000262712"/>
    </source>
</evidence>
<keyword evidence="5" id="KW-1185">Reference proteome</keyword>
<dbReference type="Gene3D" id="1.25.40.10">
    <property type="entry name" value="Tetratricopeptide repeat domain"/>
    <property type="match status" value="1"/>
</dbReference>
<feature type="domain" description="Lysozyme inhibitor LprI-like N-terminal" evidence="2">
    <location>
        <begin position="321"/>
        <end position="402"/>
    </location>
</feature>
<dbReference type="Pfam" id="PF07007">
    <property type="entry name" value="LprI"/>
    <property type="match status" value="1"/>
</dbReference>
<dbReference type="Proteomes" id="UP000221222">
    <property type="component" value="Unassembled WGS sequence"/>
</dbReference>
<dbReference type="KEGG" id="amol:AMOL_1306"/>
<dbReference type="RefSeq" id="WP_099342791.1">
    <property type="nucleotide sequence ID" value="NZ_CP032098.1"/>
</dbReference>
<dbReference type="EMBL" id="CP032098">
    <property type="protein sequence ID" value="AXX92282.1"/>
    <property type="molecule type" value="Genomic_DNA"/>
</dbReference>
<protein>
    <submittedName>
        <fullName evidence="3">DUF1311 domain-containing protein</fullName>
    </submittedName>
</protein>
<evidence type="ECO:0000313" key="4">
    <source>
        <dbReference type="EMBL" id="PHO17733.1"/>
    </source>
</evidence>
<proteinExistence type="predicted"/>
<evidence type="ECO:0000313" key="5">
    <source>
        <dbReference type="Proteomes" id="UP000221222"/>
    </source>
</evidence>
<keyword evidence="1" id="KW-0175">Coiled coil</keyword>
<dbReference type="InterPro" id="IPR009739">
    <property type="entry name" value="LprI-like_N"/>
</dbReference>
<accession>A0A2G1DGX4</accession>
<evidence type="ECO:0000259" key="2">
    <source>
        <dbReference type="Pfam" id="PF07007"/>
    </source>
</evidence>
<dbReference type="Gene3D" id="1.20.1270.180">
    <property type="match status" value="1"/>
</dbReference>